<feature type="domain" description="Major facilitator superfamily (MFS) profile" evidence="7">
    <location>
        <begin position="23"/>
        <end position="430"/>
    </location>
</feature>
<feature type="transmembrane region" description="Helical" evidence="6">
    <location>
        <begin position="659"/>
        <end position="676"/>
    </location>
</feature>
<dbReference type="PROSITE" id="PS50850">
    <property type="entry name" value="MFS"/>
    <property type="match status" value="2"/>
</dbReference>
<sequence>MDEHQKTGECTSFRSFRLREWIIVSVLILANIVSPMTVSCILPFFVDVGNSKGLSLTLEGIVFAVFNLWTFLTSPFVGRMIPIFGVKFVYTLGLASLSIGTFIFATTNMITSGGFFFITTCILRIVQSMGNAMLFTTTYAIASKDFPNLMSTILGLTETGTGIGYTIGPVVGGFLYQYIGYPYPFLILGSIASVTAVIAFFSISSNSNDKNLKKNNKEETKNERHLTWLEMIKIKDILCMLYTLIITGIANSFHDATLAIGCKQFNLSSGHVGLLFLSINGAYSICAPIMGHVIDKYSYINDYIFILGYILQIVAFVCMGPAPFLNYKPTVLIFAICLIITGFAFSTLLIPSFKKCMDIVIKEHGFTDSLQTSATVSGVYISSYFFGCFIGPFVGSALVEYMGYRETLSLLAALYFVSVVMDEHSTFQHESFRTFHLREWIILSVLVLANIVSPMAFSCISPFFDDVGNSKNVSLTMDGIVFAIFNFTGFILSPFVGKIIPILGVRNIYSLGMVFLSVGTLLFSLTNFIHSSTWFFISTLALRIIQSIGNAMTFTTTYAIAAKDFPKLMSTMLGLTETGAGIGYTVGPVIGGFLYEYVGYPSPFLILGVISFITAVVAFFFISSHSSDNILKNNNNIDRENIKYERHLTWYEIVKIKDIWCIIYTLILIGVMFSFHDSTLAIGCKQFDLSSSDVGLLFLCIGGLYALFAPIWGYVIDKYPIITDFLFLGGYILQTLAFSCMGPVPFFNYEPSVALYAVCLIVMGFGASMLFVPSFKQCMDIVIKEHHFADSLQTSSVVSGLFGSSFCLGAFLGPLVGSAMVENLGYKESLSIIAVLCFVSMILFTVTYIIPRFIKKWNRRFKIYETNF</sequence>
<feature type="transmembrane region" description="Helical" evidence="6">
    <location>
        <begin position="573"/>
        <end position="598"/>
    </location>
</feature>
<evidence type="ECO:0000256" key="5">
    <source>
        <dbReference type="ARBA" id="ARBA00023136"/>
    </source>
</evidence>
<keyword evidence="8" id="KW-1185">Reference proteome</keyword>
<feature type="domain" description="Major facilitator superfamily (MFS) profile" evidence="7">
    <location>
        <begin position="442"/>
        <end position="852"/>
    </location>
</feature>
<feature type="transmembrane region" description="Helical" evidence="6">
    <location>
        <begin position="829"/>
        <end position="850"/>
    </location>
</feature>
<keyword evidence="3 6" id="KW-0812">Transmembrane</keyword>
<dbReference type="InterPro" id="IPR011701">
    <property type="entry name" value="MFS"/>
</dbReference>
<dbReference type="PANTHER" id="PTHR23506:SF26">
    <property type="entry name" value="MFS-TYPE TRANSPORTER SLC18B1"/>
    <property type="match status" value="1"/>
</dbReference>
<dbReference type="InterPro" id="IPR020846">
    <property type="entry name" value="MFS_dom"/>
</dbReference>
<proteinExistence type="predicted"/>
<dbReference type="AlphaFoldDB" id="A0A0N4ZAN7"/>
<feature type="transmembrane region" description="Helical" evidence="6">
    <location>
        <begin position="476"/>
        <end position="496"/>
    </location>
</feature>
<feature type="transmembrane region" description="Helical" evidence="6">
    <location>
        <begin position="273"/>
        <end position="291"/>
    </location>
</feature>
<keyword evidence="4 6" id="KW-1133">Transmembrane helix</keyword>
<name>A0A0N4ZAN7_PARTI</name>
<evidence type="ECO:0000256" key="3">
    <source>
        <dbReference type="ARBA" id="ARBA00022692"/>
    </source>
</evidence>
<feature type="transmembrane region" description="Helical" evidence="6">
    <location>
        <begin position="604"/>
        <end position="622"/>
    </location>
</feature>
<evidence type="ECO:0000256" key="1">
    <source>
        <dbReference type="ARBA" id="ARBA00004141"/>
    </source>
</evidence>
<organism evidence="8 9">
    <name type="scientific">Parastrongyloides trichosuri</name>
    <name type="common">Possum-specific nematode worm</name>
    <dbReference type="NCBI Taxonomy" id="131310"/>
    <lineage>
        <taxon>Eukaryota</taxon>
        <taxon>Metazoa</taxon>
        <taxon>Ecdysozoa</taxon>
        <taxon>Nematoda</taxon>
        <taxon>Chromadorea</taxon>
        <taxon>Rhabditida</taxon>
        <taxon>Tylenchina</taxon>
        <taxon>Panagrolaimomorpha</taxon>
        <taxon>Strongyloidoidea</taxon>
        <taxon>Strongyloididae</taxon>
        <taxon>Parastrongyloides</taxon>
    </lineage>
</organism>
<feature type="transmembrane region" description="Helical" evidence="6">
    <location>
        <begin position="185"/>
        <end position="204"/>
    </location>
</feature>
<evidence type="ECO:0000256" key="4">
    <source>
        <dbReference type="ARBA" id="ARBA00022989"/>
    </source>
</evidence>
<dbReference type="WBParaSite" id="PTRK_0000454100.1">
    <property type="protein sequence ID" value="PTRK_0000454100.1"/>
    <property type="gene ID" value="PTRK_0000454100"/>
</dbReference>
<dbReference type="PANTHER" id="PTHR23506">
    <property type="entry name" value="GH10249P"/>
    <property type="match status" value="1"/>
</dbReference>
<accession>A0A0N4ZAN7</accession>
<feature type="transmembrane region" description="Helical" evidence="6">
    <location>
        <begin position="374"/>
        <end position="395"/>
    </location>
</feature>
<feature type="transmembrane region" description="Helical" evidence="6">
    <location>
        <begin position="89"/>
        <end position="110"/>
    </location>
</feature>
<feature type="transmembrane region" description="Helical" evidence="6">
    <location>
        <begin position="508"/>
        <end position="529"/>
    </location>
</feature>
<feature type="transmembrane region" description="Helical" evidence="6">
    <location>
        <begin position="58"/>
        <end position="77"/>
    </location>
</feature>
<feature type="transmembrane region" description="Helical" evidence="6">
    <location>
        <begin position="753"/>
        <end position="775"/>
    </location>
</feature>
<dbReference type="InterPro" id="IPR036259">
    <property type="entry name" value="MFS_trans_sf"/>
</dbReference>
<feature type="transmembrane region" description="Helical" evidence="6">
    <location>
        <begin position="535"/>
        <end position="561"/>
    </location>
</feature>
<dbReference type="GO" id="GO:0022857">
    <property type="term" value="F:transmembrane transporter activity"/>
    <property type="evidence" value="ECO:0007669"/>
    <property type="project" value="InterPro"/>
</dbReference>
<feature type="transmembrane region" description="Helical" evidence="6">
    <location>
        <begin position="796"/>
        <end position="817"/>
    </location>
</feature>
<feature type="transmembrane region" description="Helical" evidence="6">
    <location>
        <begin position="440"/>
        <end position="464"/>
    </location>
</feature>
<feature type="transmembrane region" description="Helical" evidence="6">
    <location>
        <begin position="234"/>
        <end position="253"/>
    </location>
</feature>
<feature type="transmembrane region" description="Helical" evidence="6">
    <location>
        <begin position="21"/>
        <end position="46"/>
    </location>
</feature>
<dbReference type="Pfam" id="PF07690">
    <property type="entry name" value="MFS_1"/>
    <property type="match status" value="2"/>
</dbReference>
<feature type="transmembrane region" description="Helical" evidence="6">
    <location>
        <begin position="331"/>
        <end position="353"/>
    </location>
</feature>
<dbReference type="GO" id="GO:0016020">
    <property type="term" value="C:membrane"/>
    <property type="evidence" value="ECO:0007669"/>
    <property type="project" value="UniProtKB-SubCell"/>
</dbReference>
<dbReference type="STRING" id="131310.A0A0N4ZAN7"/>
<dbReference type="Proteomes" id="UP000038045">
    <property type="component" value="Unplaced"/>
</dbReference>
<evidence type="ECO:0000313" key="8">
    <source>
        <dbReference type="Proteomes" id="UP000038045"/>
    </source>
</evidence>
<reference evidence="9" key="1">
    <citation type="submission" date="2017-02" db="UniProtKB">
        <authorList>
            <consortium name="WormBaseParasite"/>
        </authorList>
    </citation>
    <scope>IDENTIFICATION</scope>
</reference>
<dbReference type="Pfam" id="PF00083">
    <property type="entry name" value="Sugar_tr"/>
    <property type="match status" value="1"/>
</dbReference>
<dbReference type="InterPro" id="IPR005828">
    <property type="entry name" value="MFS_sugar_transport-like"/>
</dbReference>
<feature type="transmembrane region" description="Helical" evidence="6">
    <location>
        <begin position="725"/>
        <end position="747"/>
    </location>
</feature>
<keyword evidence="5 6" id="KW-0472">Membrane</keyword>
<evidence type="ECO:0000256" key="2">
    <source>
        <dbReference type="ARBA" id="ARBA00022448"/>
    </source>
</evidence>
<keyword evidence="2" id="KW-0813">Transport</keyword>
<evidence type="ECO:0000256" key="6">
    <source>
        <dbReference type="SAM" id="Phobius"/>
    </source>
</evidence>
<feature type="transmembrane region" description="Helical" evidence="6">
    <location>
        <begin position="303"/>
        <end position="325"/>
    </location>
</feature>
<dbReference type="InterPro" id="IPR050930">
    <property type="entry name" value="MFS_Vesicular_Transporter"/>
</dbReference>
<dbReference type="Gene3D" id="1.20.1250.20">
    <property type="entry name" value="MFS general substrate transporter like domains"/>
    <property type="match status" value="4"/>
</dbReference>
<feature type="transmembrane region" description="Helical" evidence="6">
    <location>
        <begin position="696"/>
        <end position="716"/>
    </location>
</feature>
<dbReference type="SUPFAM" id="SSF103473">
    <property type="entry name" value="MFS general substrate transporter"/>
    <property type="match status" value="2"/>
</dbReference>
<feature type="transmembrane region" description="Helical" evidence="6">
    <location>
        <begin position="401"/>
        <end position="420"/>
    </location>
</feature>
<evidence type="ECO:0000259" key="7">
    <source>
        <dbReference type="PROSITE" id="PS50850"/>
    </source>
</evidence>
<comment type="subcellular location">
    <subcellularLocation>
        <location evidence="1">Membrane</location>
        <topology evidence="1">Multi-pass membrane protein</topology>
    </subcellularLocation>
</comment>
<protein>
    <submittedName>
        <fullName evidence="9">MFS domain-containing protein</fullName>
    </submittedName>
</protein>
<evidence type="ECO:0000313" key="9">
    <source>
        <dbReference type="WBParaSite" id="PTRK_0000454100.1"/>
    </source>
</evidence>
<feature type="transmembrane region" description="Helical" evidence="6">
    <location>
        <begin position="153"/>
        <end position="179"/>
    </location>
</feature>